<dbReference type="Pfam" id="PF24299">
    <property type="entry name" value="DUF7483"/>
    <property type="match status" value="1"/>
</dbReference>
<dbReference type="SMART" id="SM00449">
    <property type="entry name" value="SPRY"/>
    <property type="match status" value="1"/>
</dbReference>
<sequence length="939" mass="102736">HSGHYTRYKNTGVNYQWVWKMYLQNDTNILNLEVTDNGVSSEEWFHIAFVKQGMTCTIYRDGVPLGSGTLSQIPELLNRNMEIGRWSSSAADGDYFDGMMEEVRFSNIARYTADFSSSLQTEPFEDDVHTRLLMHMDQTPIMNEASNAIFYTSGKPSKDATSYIKFDGSGDYLQIPASTDFDFGTNDTTVEFWMQSRDTSGCRMIGRGSHPKEWFIRSNSTASEFVKTNIGGSVVALNTSTEYLADSHWHHVALVRESTALRLYIDGTERASNTSISGSWDVTNISNDLGIGVGIDAGDTEYYTGKLDQIRISNTARYPGGTAFTPSTTPFTNDANTKLLIKGDFKGGLGQDVAGLGADFIPINIKPHDRTPDTPLNNFAVMNAAIKPRGGNSYFREGGLRVYNDNWDGHHGTMVVSSGKWYWEVRVFGTASTKIGIMDARMVQHNSLNVHDRPGSIYYQIDGQKMVDNAASAYGSSFAKSDIIGVALDMDNNTVEFYKIDSVSGVSTAQGSISFSTVSSKLLDYPGLLHVVPTVSLASQWVSYNFGQDGTFGFDGPMEQGACFLTSNNNQDENNIGDFFGPVPAGYLAMCTKNLPTIIANPKDHYNAILYTGQGNTNRHIGGVGFQPDLVWTKARSHTSRQGIFDVLRSATHVANLDDSNAPYPSSSWLLNFESDGFESAHGDTNTNNYTYIARNWKAGGTGVANTDGTLNSEVTVNNTAGFSMVKYTGNNTSGATVGHGLTKAPEVVINKTGGTGGWYTLMNVDPYNGAGNAGHWTLLFNDAGGKEENVIYWNHTAPDTSVVTLGSYGGLNSTNSNMMYCFHEVEGYSKFGTYVGNGSADGPFIYCGFKPATIIIKHTETALDWWQIDSIRETYNPAGNKWLSPSDQAAEVTGNSKSMDILSNGFKGRQATGYHTDNNITFFYMAFAESPFKTSNAR</sequence>
<accession>A0A381WWH1</accession>
<dbReference type="EMBL" id="UINC01012962">
    <property type="protein sequence ID" value="SVA56293.1"/>
    <property type="molecule type" value="Genomic_DNA"/>
</dbReference>
<dbReference type="PROSITE" id="PS50188">
    <property type="entry name" value="B302_SPRY"/>
    <property type="match status" value="1"/>
</dbReference>
<evidence type="ECO:0000256" key="1">
    <source>
        <dbReference type="ARBA" id="ARBA00022729"/>
    </source>
</evidence>
<dbReference type="InterPro" id="IPR003877">
    <property type="entry name" value="SPRY_dom"/>
</dbReference>
<dbReference type="AlphaFoldDB" id="A0A381WWH1"/>
<dbReference type="CDD" id="cd11709">
    <property type="entry name" value="SPRY"/>
    <property type="match status" value="1"/>
</dbReference>
<evidence type="ECO:0000313" key="4">
    <source>
        <dbReference type="EMBL" id="SVA56293.1"/>
    </source>
</evidence>
<feature type="non-terminal residue" evidence="4">
    <location>
        <position position="1"/>
    </location>
</feature>
<dbReference type="InterPro" id="IPR006558">
    <property type="entry name" value="LamG-like"/>
</dbReference>
<evidence type="ECO:0000259" key="3">
    <source>
        <dbReference type="PROSITE" id="PS50188"/>
    </source>
</evidence>
<keyword evidence="2" id="KW-1015">Disulfide bond</keyword>
<dbReference type="SUPFAM" id="SSF49899">
    <property type="entry name" value="Concanavalin A-like lectins/glucanases"/>
    <property type="match status" value="3"/>
</dbReference>
<protein>
    <recommendedName>
        <fullName evidence="3">B30.2/SPRY domain-containing protein</fullName>
    </recommendedName>
</protein>
<keyword evidence="1" id="KW-0732">Signal</keyword>
<evidence type="ECO:0000256" key="2">
    <source>
        <dbReference type="ARBA" id="ARBA00023157"/>
    </source>
</evidence>
<reference evidence="4" key="1">
    <citation type="submission" date="2018-05" db="EMBL/GenBank/DDBJ databases">
        <authorList>
            <person name="Lanie J.A."/>
            <person name="Ng W.-L."/>
            <person name="Kazmierczak K.M."/>
            <person name="Andrzejewski T.M."/>
            <person name="Davidsen T.M."/>
            <person name="Wayne K.J."/>
            <person name="Tettelin H."/>
            <person name="Glass J.I."/>
            <person name="Rusch D."/>
            <person name="Podicherti R."/>
            <person name="Tsui H.-C.T."/>
            <person name="Winkler M.E."/>
        </authorList>
    </citation>
    <scope>NUCLEOTIDE SEQUENCE</scope>
</reference>
<organism evidence="4">
    <name type="scientific">marine metagenome</name>
    <dbReference type="NCBI Taxonomy" id="408172"/>
    <lineage>
        <taxon>unclassified sequences</taxon>
        <taxon>metagenomes</taxon>
        <taxon>ecological metagenomes</taxon>
    </lineage>
</organism>
<name>A0A381WWH1_9ZZZZ</name>
<dbReference type="Pfam" id="PF00622">
    <property type="entry name" value="SPRY"/>
    <property type="match status" value="1"/>
</dbReference>
<gene>
    <name evidence="4" type="ORF">METZ01_LOCUS109147</name>
</gene>
<dbReference type="InterPro" id="IPR055906">
    <property type="entry name" value="DUF7483"/>
</dbReference>
<dbReference type="Pfam" id="PF13385">
    <property type="entry name" value="Laminin_G_3"/>
    <property type="match status" value="2"/>
</dbReference>
<dbReference type="SMART" id="SM00560">
    <property type="entry name" value="LamGL"/>
    <property type="match status" value="1"/>
</dbReference>
<dbReference type="InterPro" id="IPR001870">
    <property type="entry name" value="B30.2/SPRY"/>
</dbReference>
<dbReference type="InterPro" id="IPR043136">
    <property type="entry name" value="B30.2/SPRY_sf"/>
</dbReference>
<feature type="domain" description="B30.2/SPRY" evidence="3">
    <location>
        <begin position="343"/>
        <end position="551"/>
    </location>
</feature>
<dbReference type="InterPro" id="IPR013320">
    <property type="entry name" value="ConA-like_dom_sf"/>
</dbReference>
<proteinExistence type="predicted"/>
<dbReference type="Gene3D" id="2.60.120.920">
    <property type="match status" value="1"/>
</dbReference>
<dbReference type="Gene3D" id="2.60.120.200">
    <property type="match status" value="2"/>
</dbReference>